<keyword evidence="5 8" id="KW-0143">Chaperone</keyword>
<dbReference type="CDD" id="cd00009">
    <property type="entry name" value="AAA"/>
    <property type="match status" value="1"/>
</dbReference>
<dbReference type="Pfam" id="PF07724">
    <property type="entry name" value="AAA_2"/>
    <property type="match status" value="1"/>
</dbReference>
<dbReference type="Proteomes" id="UP000178646">
    <property type="component" value="Unassembled WGS sequence"/>
</dbReference>
<evidence type="ECO:0000256" key="1">
    <source>
        <dbReference type="ARBA" id="ARBA00008675"/>
    </source>
</evidence>
<evidence type="ECO:0000256" key="8">
    <source>
        <dbReference type="RuleBase" id="RU004432"/>
    </source>
</evidence>
<keyword evidence="2 7" id="KW-0677">Repeat</keyword>
<dbReference type="GO" id="GO:0005524">
    <property type="term" value="F:ATP binding"/>
    <property type="evidence" value="ECO:0007669"/>
    <property type="project" value="UniProtKB-KW"/>
</dbReference>
<protein>
    <submittedName>
        <fullName evidence="11">ATP-dependent chaperone ClpB</fullName>
    </submittedName>
</protein>
<evidence type="ECO:0000256" key="3">
    <source>
        <dbReference type="ARBA" id="ARBA00022741"/>
    </source>
</evidence>
<dbReference type="InterPro" id="IPR003959">
    <property type="entry name" value="ATPase_AAA_core"/>
</dbReference>
<feature type="coiled-coil region" evidence="9">
    <location>
        <begin position="407"/>
        <end position="537"/>
    </location>
</feature>
<dbReference type="InterPro" id="IPR036628">
    <property type="entry name" value="Clp_N_dom_sf"/>
</dbReference>
<accession>A0A1G2PS80</accession>
<dbReference type="CDD" id="cd19499">
    <property type="entry name" value="RecA-like_ClpB_Hsp104-like"/>
    <property type="match status" value="1"/>
</dbReference>
<dbReference type="SUPFAM" id="SSF81923">
    <property type="entry name" value="Double Clp-N motif"/>
    <property type="match status" value="1"/>
</dbReference>
<dbReference type="PANTHER" id="PTHR11638:SF18">
    <property type="entry name" value="HEAT SHOCK PROTEIN 104"/>
    <property type="match status" value="1"/>
</dbReference>
<dbReference type="FunFam" id="3.40.50.300:FF:000120">
    <property type="entry name" value="ATP-dependent chaperone ClpB"/>
    <property type="match status" value="1"/>
</dbReference>
<evidence type="ECO:0000259" key="10">
    <source>
        <dbReference type="PROSITE" id="PS51903"/>
    </source>
</evidence>
<dbReference type="Gene3D" id="3.40.50.300">
    <property type="entry name" value="P-loop containing nucleotide triphosphate hydrolases"/>
    <property type="match status" value="3"/>
</dbReference>
<dbReference type="PROSITE" id="PS00870">
    <property type="entry name" value="CLPAB_1"/>
    <property type="match status" value="1"/>
</dbReference>
<evidence type="ECO:0000256" key="5">
    <source>
        <dbReference type="ARBA" id="ARBA00023186"/>
    </source>
</evidence>
<keyword evidence="9" id="KW-0175">Coiled coil</keyword>
<dbReference type="Pfam" id="PF02861">
    <property type="entry name" value="Clp_N"/>
    <property type="match status" value="1"/>
</dbReference>
<dbReference type="InterPro" id="IPR019489">
    <property type="entry name" value="Clp_ATPase_C"/>
</dbReference>
<comment type="similarity">
    <text evidence="1 8">Belongs to the ClpA/ClpB family.</text>
</comment>
<dbReference type="GO" id="GO:0016887">
    <property type="term" value="F:ATP hydrolysis activity"/>
    <property type="evidence" value="ECO:0007669"/>
    <property type="project" value="InterPro"/>
</dbReference>
<dbReference type="Gene3D" id="1.10.8.60">
    <property type="match status" value="1"/>
</dbReference>
<dbReference type="EMBL" id="MHSU01000006">
    <property type="protein sequence ID" value="OHA51157.1"/>
    <property type="molecule type" value="Genomic_DNA"/>
</dbReference>
<comment type="subunit">
    <text evidence="6">Homohexamer. The oligomerization is ATP-dependent.</text>
</comment>
<dbReference type="PROSITE" id="PS51903">
    <property type="entry name" value="CLP_R"/>
    <property type="match status" value="1"/>
</dbReference>
<dbReference type="SMART" id="SM01086">
    <property type="entry name" value="ClpB_D2-small"/>
    <property type="match status" value="1"/>
</dbReference>
<dbReference type="InterPro" id="IPR041546">
    <property type="entry name" value="ClpA/ClpB_AAA_lid"/>
</dbReference>
<keyword evidence="4 8" id="KW-0067">ATP-binding</keyword>
<dbReference type="PROSITE" id="PS00871">
    <property type="entry name" value="CLPAB_2"/>
    <property type="match status" value="1"/>
</dbReference>
<dbReference type="InterPro" id="IPR050130">
    <property type="entry name" value="ClpA_ClpB"/>
</dbReference>
<dbReference type="InterPro" id="IPR018368">
    <property type="entry name" value="ClpA/B_CS1"/>
</dbReference>
<dbReference type="InterPro" id="IPR001270">
    <property type="entry name" value="ClpA/B"/>
</dbReference>
<dbReference type="AlphaFoldDB" id="A0A1G2PS80"/>
<evidence type="ECO:0000256" key="4">
    <source>
        <dbReference type="ARBA" id="ARBA00022840"/>
    </source>
</evidence>
<dbReference type="Pfam" id="PF17871">
    <property type="entry name" value="AAA_lid_9"/>
    <property type="match status" value="1"/>
</dbReference>
<dbReference type="PANTHER" id="PTHR11638">
    <property type="entry name" value="ATP-DEPENDENT CLP PROTEASE"/>
    <property type="match status" value="1"/>
</dbReference>
<dbReference type="InterPro" id="IPR004176">
    <property type="entry name" value="Clp_R_N"/>
</dbReference>
<dbReference type="InterPro" id="IPR028299">
    <property type="entry name" value="ClpA/B_CS2"/>
</dbReference>
<dbReference type="Gene3D" id="1.10.1780.10">
    <property type="entry name" value="Clp, N-terminal domain"/>
    <property type="match status" value="1"/>
</dbReference>
<dbReference type="FunFam" id="3.40.50.300:FF:000010">
    <property type="entry name" value="Chaperone clpB 1, putative"/>
    <property type="match status" value="1"/>
</dbReference>
<evidence type="ECO:0000313" key="11">
    <source>
        <dbReference type="EMBL" id="OHA51157.1"/>
    </source>
</evidence>
<evidence type="ECO:0000256" key="7">
    <source>
        <dbReference type="PROSITE-ProRule" id="PRU01251"/>
    </source>
</evidence>
<dbReference type="Pfam" id="PF10431">
    <property type="entry name" value="ClpB_D2-small"/>
    <property type="match status" value="1"/>
</dbReference>
<evidence type="ECO:0000256" key="6">
    <source>
        <dbReference type="ARBA" id="ARBA00026057"/>
    </source>
</evidence>
<dbReference type="FunFam" id="3.40.50.300:FF:000025">
    <property type="entry name" value="ATP-dependent Clp protease subunit"/>
    <property type="match status" value="1"/>
</dbReference>
<dbReference type="GO" id="GO:0005737">
    <property type="term" value="C:cytoplasm"/>
    <property type="evidence" value="ECO:0007669"/>
    <property type="project" value="TreeGrafter"/>
</dbReference>
<dbReference type="SMART" id="SM00382">
    <property type="entry name" value="AAA"/>
    <property type="match status" value="2"/>
</dbReference>
<dbReference type="InterPro" id="IPR027417">
    <property type="entry name" value="P-loop_NTPase"/>
</dbReference>
<evidence type="ECO:0000256" key="2">
    <source>
        <dbReference type="ARBA" id="ARBA00022737"/>
    </source>
</evidence>
<gene>
    <name evidence="11" type="ORF">A2W59_01600</name>
</gene>
<dbReference type="SUPFAM" id="SSF52540">
    <property type="entry name" value="P-loop containing nucleoside triphosphate hydrolases"/>
    <property type="match status" value="2"/>
</dbReference>
<organism evidence="11 12">
    <name type="scientific">Candidatus Terrybacteria bacterium RIFCSPHIGHO2_02_41_19</name>
    <dbReference type="NCBI Taxonomy" id="1802364"/>
    <lineage>
        <taxon>Bacteria</taxon>
        <taxon>Candidatus Terryibacteriota</taxon>
    </lineage>
</organism>
<evidence type="ECO:0000313" key="12">
    <source>
        <dbReference type="Proteomes" id="UP000178646"/>
    </source>
</evidence>
<dbReference type="Pfam" id="PF00004">
    <property type="entry name" value="AAA"/>
    <property type="match status" value="1"/>
</dbReference>
<evidence type="ECO:0000256" key="9">
    <source>
        <dbReference type="SAM" id="Coils"/>
    </source>
</evidence>
<name>A0A1G2PS80_9BACT</name>
<keyword evidence="3 8" id="KW-0547">Nucleotide-binding</keyword>
<sequence>MPPFSNFTVKAQEAVRKAHELTIERGQNQVDVLHLLAALVLQDESAVISVLDKLEVDINFLSDTIFENMSEAERSSVISPTYQVYITPELSRALEISHRVAQILKDDYVSTEHLFLAILDTPSKAKEILNRFRIEKDSILRILSDIRKSSAADVEEPKKSRIFEKYARNLTSLAREDRLDPVIGRDSEIKRLMQILNRRTKNNPILIGEAGVGKTAIAEGLAQRIVKGEVPVSLKDKELISLDVGSLVAGTKYRGEFEERLKTLMKEVEKSAGKVILFIDEIHTIVGAGAAEGAIDASNMLKPALARGELRAIGATTLKEYQKHIEKDPAFSRRFQPIYVEEPSVDDTVAILRGLNDKYELYHGIKITDDAIKSAVNLSSRYIADRFLPDKAVDLIDEAASALRLQLDSMPDELEVANKEIMKLEIEREVLKKEKERNTADEDEQKEKEKRLKEIDDGIRELKEKISEIQIKWKSEKENIDFISKVKKELETLKLEADASERKSDFAKVAELRYGKIPELERQLKLKENRLKKKQISRILREEVTEEDIAAVVSRWTGIPVSKMLEGEMDKLMKMEEELKKRVVGQDEAITKIANAVRRSRAGVAYEDRPIGSFIFLGPTGVGKTELAKAVAEFMFNDEKSLIRVDMSEYMERHSVSKIIGSPPGYVGYEEGGQLTELIRHRPYSVILFDEIEKAHPDIFNIMLQILDNGRLTDAKGRHVNFKNAVLIMTSNVGSEYIRQLEKIGFAVSASDETRQKETGEEMKNKIRTALENRFRPEFLNRLDEIIIFNPLSPEEIKNIVKIQIELTAKRLASKGINLKITEPALSFLAKEGYNPNYGARPLKRLIQSKILNKVAELIIGKKAKDGNIVAVDVANNELIVVIKTKSNRASKAVYSLPRAVTL</sequence>
<dbReference type="PRINTS" id="PR00300">
    <property type="entry name" value="CLPPROTEASEA"/>
</dbReference>
<comment type="caution">
    <text evidence="11">The sequence shown here is derived from an EMBL/GenBank/DDBJ whole genome shotgun (WGS) entry which is preliminary data.</text>
</comment>
<proteinExistence type="inferred from homology"/>
<dbReference type="GO" id="GO:0034605">
    <property type="term" value="P:cellular response to heat"/>
    <property type="evidence" value="ECO:0007669"/>
    <property type="project" value="TreeGrafter"/>
</dbReference>
<feature type="domain" description="Clp R" evidence="10">
    <location>
        <begin position="4"/>
        <end position="149"/>
    </location>
</feature>
<reference evidence="11 12" key="1">
    <citation type="journal article" date="2016" name="Nat. Commun.">
        <title>Thousands of microbial genomes shed light on interconnected biogeochemical processes in an aquifer system.</title>
        <authorList>
            <person name="Anantharaman K."/>
            <person name="Brown C.T."/>
            <person name="Hug L.A."/>
            <person name="Sharon I."/>
            <person name="Castelle C.J."/>
            <person name="Probst A.J."/>
            <person name="Thomas B.C."/>
            <person name="Singh A."/>
            <person name="Wilkins M.J."/>
            <person name="Karaoz U."/>
            <person name="Brodie E.L."/>
            <person name="Williams K.H."/>
            <person name="Hubbard S.S."/>
            <person name="Banfield J.F."/>
        </authorList>
    </citation>
    <scope>NUCLEOTIDE SEQUENCE [LARGE SCALE GENOMIC DNA]</scope>
</reference>
<dbReference type="InterPro" id="IPR003593">
    <property type="entry name" value="AAA+_ATPase"/>
</dbReference>